<dbReference type="Proteomes" id="UP001501295">
    <property type="component" value="Unassembled WGS sequence"/>
</dbReference>
<keyword evidence="1" id="KW-0472">Membrane</keyword>
<accession>A0ABP8W4S9</accession>
<evidence type="ECO:0000313" key="2">
    <source>
        <dbReference type="EMBL" id="GAA4680914.1"/>
    </source>
</evidence>
<evidence type="ECO:0000256" key="1">
    <source>
        <dbReference type="SAM" id="Phobius"/>
    </source>
</evidence>
<feature type="transmembrane region" description="Helical" evidence="1">
    <location>
        <begin position="29"/>
        <end position="52"/>
    </location>
</feature>
<organism evidence="2 3">
    <name type="scientific">Frondihabitans cladoniiphilus</name>
    <dbReference type="NCBI Taxonomy" id="715785"/>
    <lineage>
        <taxon>Bacteria</taxon>
        <taxon>Bacillati</taxon>
        <taxon>Actinomycetota</taxon>
        <taxon>Actinomycetes</taxon>
        <taxon>Micrococcales</taxon>
        <taxon>Microbacteriaceae</taxon>
        <taxon>Frondihabitans</taxon>
    </lineage>
</organism>
<dbReference type="EMBL" id="BAABLM010000005">
    <property type="protein sequence ID" value="GAA4680914.1"/>
    <property type="molecule type" value="Genomic_DNA"/>
</dbReference>
<feature type="transmembrane region" description="Helical" evidence="1">
    <location>
        <begin position="112"/>
        <end position="132"/>
    </location>
</feature>
<keyword evidence="1" id="KW-1133">Transmembrane helix</keyword>
<feature type="transmembrane region" description="Helical" evidence="1">
    <location>
        <begin position="80"/>
        <end position="105"/>
    </location>
</feature>
<reference evidence="3" key="1">
    <citation type="journal article" date="2019" name="Int. J. Syst. Evol. Microbiol.">
        <title>The Global Catalogue of Microorganisms (GCM) 10K type strain sequencing project: providing services to taxonomists for standard genome sequencing and annotation.</title>
        <authorList>
            <consortium name="The Broad Institute Genomics Platform"/>
            <consortium name="The Broad Institute Genome Sequencing Center for Infectious Disease"/>
            <person name="Wu L."/>
            <person name="Ma J."/>
        </authorList>
    </citation>
    <scope>NUCLEOTIDE SEQUENCE [LARGE SCALE GENOMIC DNA]</scope>
    <source>
        <strain evidence="3">JCM 18956</strain>
    </source>
</reference>
<protein>
    <submittedName>
        <fullName evidence="2">Uncharacterized protein</fullName>
    </submittedName>
</protein>
<name>A0ABP8W4S9_9MICO</name>
<gene>
    <name evidence="2" type="ORF">GCM10025780_27790</name>
</gene>
<keyword evidence="3" id="KW-1185">Reference proteome</keyword>
<proteinExistence type="predicted"/>
<feature type="transmembrane region" description="Helical" evidence="1">
    <location>
        <begin position="138"/>
        <end position="158"/>
    </location>
</feature>
<keyword evidence="1" id="KW-0812">Transmembrane</keyword>
<evidence type="ECO:0000313" key="3">
    <source>
        <dbReference type="Proteomes" id="UP001501295"/>
    </source>
</evidence>
<sequence length="185" mass="19319">MTFSQPYPDSGPSYPAKAGPVTPPRFVNIAFYLFLLVALVKLVAIVVSIASFGTVAAQARDRVSAQVAGTSLTQAQAETIIRGSLVTGIVLSIVFLVLFVVFDLVMRRGANWARIVLLILTVLSLSAVTGAYGLGALATVAGIVATVLMFLTPSNAYFREVKGRKLAARGQIPGGPGAYPPPAAQ</sequence>
<dbReference type="RefSeq" id="WP_345376506.1">
    <property type="nucleotide sequence ID" value="NZ_BAABLM010000005.1"/>
</dbReference>
<comment type="caution">
    <text evidence="2">The sequence shown here is derived from an EMBL/GenBank/DDBJ whole genome shotgun (WGS) entry which is preliminary data.</text>
</comment>